<dbReference type="Proteomes" id="UP001237152">
    <property type="component" value="Segment"/>
</dbReference>
<reference evidence="1" key="1">
    <citation type="journal article" date="2019" name="Front. Microbiol.">
        <title>Pandoravirus Celtis Illustrates the Microevolution Processes at Work in the Giant Pandoraviridae Genomes.</title>
        <authorList>
            <person name="Legendre M."/>
            <person name="Alempic J.M."/>
            <person name="Philippe N."/>
            <person name="Lartigue A."/>
            <person name="Jeudy S."/>
            <person name="Poirot O."/>
            <person name="Ta N.T."/>
            <person name="Nin S."/>
            <person name="Coute Y."/>
            <person name="Abergel C."/>
            <person name="Claverie J.M."/>
        </authorList>
    </citation>
    <scope>NUCLEOTIDE SEQUENCE</scope>
</reference>
<name>A0A4D6EIB0_9VIRU</name>
<sequence length="191" mass="21271">MQQQQQQQQQQPSRCGWFSAEVAQRTGQVGIWAAPYGREVAVTEVAACDDLVIRPEGKFRGHVVRWLRNERTPAGLHRPKAPSTGKIYIPQYQVSRPKSTEPDVVASRAVRKVKSALNELIHNTLRADAGYRDMKRAREEAEAVTQLVWSAVENLQQTTDDAQARALFDDAIAIAMDTANTIRETAAVYGA</sequence>
<dbReference type="EMBL" id="MK174290">
    <property type="protein sequence ID" value="QBZ81238.1"/>
    <property type="molecule type" value="Genomic_DNA"/>
</dbReference>
<organism evidence="1 2">
    <name type="scientific">Pandoravirus celtis</name>
    <dbReference type="NCBI Taxonomy" id="2568002"/>
    <lineage>
        <taxon>Viruses</taxon>
        <taxon>Pandoravirus</taxon>
    </lineage>
</organism>
<proteinExistence type="predicted"/>
<evidence type="ECO:0000313" key="2">
    <source>
        <dbReference type="Proteomes" id="UP001237152"/>
    </source>
</evidence>
<protein>
    <submittedName>
        <fullName evidence="1">Uncharacterized protein</fullName>
    </submittedName>
</protein>
<evidence type="ECO:0000313" key="1">
    <source>
        <dbReference type="EMBL" id="QBZ81238.1"/>
    </source>
</evidence>
<gene>
    <name evidence="1" type="ORF">pclt_cds_646</name>
</gene>
<accession>A0A4D6EIB0</accession>